<keyword evidence="2 5" id="KW-0378">Hydrolase</keyword>
<dbReference type="KEGG" id="sxn:IAG42_31705"/>
<dbReference type="EMBL" id="CP061281">
    <property type="protein sequence ID" value="QNS07724.1"/>
    <property type="molecule type" value="Genomic_DNA"/>
</dbReference>
<gene>
    <name evidence="5" type="ORF">IAG42_31705</name>
</gene>
<dbReference type="FunFam" id="3.40.50.1820:FF:000089">
    <property type="entry name" value="Alpha/beta hydrolase"/>
    <property type="match status" value="1"/>
</dbReference>
<evidence type="ECO:0000256" key="1">
    <source>
        <dbReference type="ARBA" id="ARBA00010515"/>
    </source>
</evidence>
<dbReference type="InterPro" id="IPR033140">
    <property type="entry name" value="Lipase_GDXG_put_SER_AS"/>
</dbReference>
<evidence type="ECO:0000259" key="4">
    <source>
        <dbReference type="Pfam" id="PF07859"/>
    </source>
</evidence>
<dbReference type="AlphaFoldDB" id="A0A7H1BG69"/>
<dbReference type="Pfam" id="PF07859">
    <property type="entry name" value="Abhydrolase_3"/>
    <property type="match status" value="1"/>
</dbReference>
<dbReference type="Gene3D" id="3.40.50.1820">
    <property type="entry name" value="alpha/beta hydrolase"/>
    <property type="match status" value="1"/>
</dbReference>
<comment type="similarity">
    <text evidence="1">Belongs to the 'GDXG' lipolytic enzyme family.</text>
</comment>
<evidence type="ECO:0000313" key="5">
    <source>
        <dbReference type="EMBL" id="QNS07724.1"/>
    </source>
</evidence>
<accession>A0A7H1BG69</accession>
<reference evidence="5 6" key="1">
    <citation type="submission" date="2020-09" db="EMBL/GenBank/DDBJ databases">
        <title>A novel species.</title>
        <authorList>
            <person name="Gao J."/>
        </authorList>
    </citation>
    <scope>NUCLEOTIDE SEQUENCE [LARGE SCALE GENOMIC DNA]</scope>
    <source>
        <strain evidence="5 6">CRXT-Y-14</strain>
    </source>
</reference>
<sequence>MSAKNGNAADRLDPGARPLVDAIAAFFPDVGGAVTDAVEARRILDATPPSPLPVPDVGGVEDREIPGPPGAPPIPVRIYAPQGGGAQARPLVVFFHGGGWVLCGLDSHDGTARALCADAGAVVVSVDYRLAPESPFPAAVHDAYAAVRWAADHAAELGADPDTLTVAGDSAGGNLAAVVSQIARDEGGPHIARQILVYPATDARGRSGSYADNASGYFLTTAACAWFREQYLGPDGDPAHPRVSPLLAEDLSGLPPAHVVTAGCDPLCDEGRAYATALREAGVQVGESYFPAMFHGFFGFPQLLEDARAAHAAVTEVIVSTLTDRKNSGATGGGAG</sequence>
<proteinExistence type="inferred from homology"/>
<keyword evidence="6" id="KW-1185">Reference proteome</keyword>
<dbReference type="InterPro" id="IPR029058">
    <property type="entry name" value="AB_hydrolase_fold"/>
</dbReference>
<dbReference type="Proteomes" id="UP000516428">
    <property type="component" value="Chromosome"/>
</dbReference>
<feature type="active site" evidence="3">
    <location>
        <position position="170"/>
    </location>
</feature>
<dbReference type="RefSeq" id="WP_188340386.1">
    <property type="nucleotide sequence ID" value="NZ_CP061281.1"/>
</dbReference>
<dbReference type="InterPro" id="IPR050300">
    <property type="entry name" value="GDXG_lipolytic_enzyme"/>
</dbReference>
<name>A0A7H1BG69_9ACTN</name>
<dbReference type="PANTHER" id="PTHR48081">
    <property type="entry name" value="AB HYDROLASE SUPERFAMILY PROTEIN C4A8.06C"/>
    <property type="match status" value="1"/>
</dbReference>
<dbReference type="SUPFAM" id="SSF53474">
    <property type="entry name" value="alpha/beta-Hydrolases"/>
    <property type="match status" value="1"/>
</dbReference>
<dbReference type="InterPro" id="IPR013094">
    <property type="entry name" value="AB_hydrolase_3"/>
</dbReference>
<dbReference type="PROSITE" id="PS01174">
    <property type="entry name" value="LIPASE_GDXG_SER"/>
    <property type="match status" value="1"/>
</dbReference>
<dbReference type="PANTHER" id="PTHR48081:SF8">
    <property type="entry name" value="ALPHA_BETA HYDROLASE FOLD-3 DOMAIN-CONTAINING PROTEIN-RELATED"/>
    <property type="match status" value="1"/>
</dbReference>
<organism evidence="5 6">
    <name type="scientific">Streptomyces xanthii</name>
    <dbReference type="NCBI Taxonomy" id="2768069"/>
    <lineage>
        <taxon>Bacteria</taxon>
        <taxon>Bacillati</taxon>
        <taxon>Actinomycetota</taxon>
        <taxon>Actinomycetes</taxon>
        <taxon>Kitasatosporales</taxon>
        <taxon>Streptomycetaceae</taxon>
        <taxon>Streptomyces</taxon>
    </lineage>
</organism>
<protein>
    <submittedName>
        <fullName evidence="5">Alpha/beta hydrolase</fullName>
    </submittedName>
</protein>
<evidence type="ECO:0000256" key="3">
    <source>
        <dbReference type="PROSITE-ProRule" id="PRU10038"/>
    </source>
</evidence>
<evidence type="ECO:0000256" key="2">
    <source>
        <dbReference type="ARBA" id="ARBA00022801"/>
    </source>
</evidence>
<feature type="domain" description="Alpha/beta hydrolase fold-3" evidence="4">
    <location>
        <begin position="92"/>
        <end position="298"/>
    </location>
</feature>
<dbReference type="GO" id="GO:0016787">
    <property type="term" value="F:hydrolase activity"/>
    <property type="evidence" value="ECO:0007669"/>
    <property type="project" value="UniProtKB-KW"/>
</dbReference>
<evidence type="ECO:0000313" key="6">
    <source>
        <dbReference type="Proteomes" id="UP000516428"/>
    </source>
</evidence>